<keyword evidence="3" id="KW-1185">Reference proteome</keyword>
<sequence length="100" mass="11287">MGIHPPGIIHAKKILRRSLSYVSQSASTATDVPKGHFGVYVRETYKKRFVVPISYLNQPSFQELLSFAKEEYGFDHPMGSLTIPCNEDVFLNLTSLLNRS</sequence>
<comment type="caution">
    <text evidence="2">The sequence shown here is derived from an EMBL/GenBank/DDBJ whole genome shotgun (WGS) entry which is preliminary data.</text>
</comment>
<reference evidence="2 3" key="1">
    <citation type="submission" date="2020-04" db="EMBL/GenBank/DDBJ databases">
        <title>Plant Genome Project.</title>
        <authorList>
            <person name="Zhang R.-G."/>
        </authorList>
    </citation>
    <scope>NUCLEOTIDE SEQUENCE [LARGE SCALE GENOMIC DNA]</scope>
    <source>
        <strain evidence="2">YNK0</strain>
        <tissue evidence="2">Leaf</tissue>
    </source>
</reference>
<evidence type="ECO:0000256" key="1">
    <source>
        <dbReference type="ARBA" id="ARBA00006974"/>
    </source>
</evidence>
<evidence type="ECO:0008006" key="4">
    <source>
        <dbReference type="Google" id="ProtNLM"/>
    </source>
</evidence>
<name>A0A835DNI4_TETSI</name>
<comment type="similarity">
    <text evidence="1">Belongs to the ARG7 family.</text>
</comment>
<organism evidence="2 3">
    <name type="scientific">Tetracentron sinense</name>
    <name type="common">Spur-leaf</name>
    <dbReference type="NCBI Taxonomy" id="13715"/>
    <lineage>
        <taxon>Eukaryota</taxon>
        <taxon>Viridiplantae</taxon>
        <taxon>Streptophyta</taxon>
        <taxon>Embryophyta</taxon>
        <taxon>Tracheophyta</taxon>
        <taxon>Spermatophyta</taxon>
        <taxon>Magnoliopsida</taxon>
        <taxon>Trochodendrales</taxon>
        <taxon>Trochodendraceae</taxon>
        <taxon>Tetracentron</taxon>
    </lineage>
</organism>
<dbReference type="OrthoDB" id="625231at2759"/>
<dbReference type="OMA" id="WITNKSA"/>
<dbReference type="PANTHER" id="PTHR31929">
    <property type="entry name" value="SAUR-LIKE AUXIN-RESPONSIVE PROTEIN FAMILY-RELATED"/>
    <property type="match status" value="1"/>
</dbReference>
<dbReference type="Pfam" id="PF02519">
    <property type="entry name" value="Auxin_inducible"/>
    <property type="match status" value="1"/>
</dbReference>
<accession>A0A835DNI4</accession>
<dbReference type="EMBL" id="JABCRI010000005">
    <property type="protein sequence ID" value="KAF8406534.1"/>
    <property type="molecule type" value="Genomic_DNA"/>
</dbReference>
<dbReference type="InterPro" id="IPR003676">
    <property type="entry name" value="SAUR_fam"/>
</dbReference>
<proteinExistence type="inferred from homology"/>
<dbReference type="GO" id="GO:0009733">
    <property type="term" value="P:response to auxin"/>
    <property type="evidence" value="ECO:0007669"/>
    <property type="project" value="InterPro"/>
</dbReference>
<evidence type="ECO:0000313" key="3">
    <source>
        <dbReference type="Proteomes" id="UP000655225"/>
    </source>
</evidence>
<dbReference type="Proteomes" id="UP000655225">
    <property type="component" value="Unassembled WGS sequence"/>
</dbReference>
<protein>
    <recommendedName>
        <fullName evidence="4">Small auxin up regulated protein</fullName>
    </recommendedName>
</protein>
<evidence type="ECO:0000313" key="2">
    <source>
        <dbReference type="EMBL" id="KAF8406534.1"/>
    </source>
</evidence>
<gene>
    <name evidence="2" type="ORF">HHK36_008622</name>
</gene>
<dbReference type="AlphaFoldDB" id="A0A835DNI4"/>